<proteinExistence type="predicted"/>
<evidence type="ECO:0000313" key="2">
    <source>
        <dbReference type="Proteomes" id="UP000070383"/>
    </source>
</evidence>
<dbReference type="EMBL" id="LRPM01000022">
    <property type="protein sequence ID" value="KWZ78624.1"/>
    <property type="molecule type" value="Genomic_DNA"/>
</dbReference>
<protein>
    <submittedName>
        <fullName evidence="1">Uncharacterized protein</fullName>
    </submittedName>
</protein>
<organism evidence="1 2">
    <name type="scientific">Anaerococcus tetradius</name>
    <dbReference type="NCBI Taxonomy" id="33036"/>
    <lineage>
        <taxon>Bacteria</taxon>
        <taxon>Bacillati</taxon>
        <taxon>Bacillota</taxon>
        <taxon>Tissierellia</taxon>
        <taxon>Tissierellales</taxon>
        <taxon>Peptoniphilaceae</taxon>
        <taxon>Anaerococcus</taxon>
    </lineage>
</organism>
<sequence length="202" mass="23997">MKLTRSEFGKFVPVVDANSMYYGGFQNSLEKKGVGKFYRDRSCVVTAMTNVYFYLFHKEKILDIDLYNEYHYYFYRRLRPHVNGIATVKSLDRRLNRVRDDMAIKLSSKTLTETLINRRPLARKIDFIEEALANDSPPIIINWLSKDIEVMRHHGVCITELNRLGDKHEVVVSSWGRIYRFFLEDFQKQARTYSGLIYFKER</sequence>
<reference evidence="2" key="1">
    <citation type="submission" date="2016-01" db="EMBL/GenBank/DDBJ databases">
        <authorList>
            <person name="Mitreva M."/>
            <person name="Pepin K.H."/>
            <person name="Mihindukulasuriya K.A."/>
            <person name="Fulton R."/>
            <person name="Fronick C."/>
            <person name="O'Laughlin M."/>
            <person name="Miner T."/>
            <person name="Herter B."/>
            <person name="Rosa B.A."/>
            <person name="Cordes M."/>
            <person name="Tomlinson C."/>
            <person name="Wollam A."/>
            <person name="Palsikar V.B."/>
            <person name="Mardis E.R."/>
            <person name="Wilson R.K."/>
        </authorList>
    </citation>
    <scope>NUCLEOTIDE SEQUENCE [LARGE SCALE GENOMIC DNA]</scope>
    <source>
        <strain evidence="2">MJR8151</strain>
    </source>
</reference>
<dbReference type="PATRIC" id="fig|33036.3.peg.633"/>
<dbReference type="STRING" id="33036.HMPREF3200_00636"/>
<dbReference type="OrthoDB" id="1689826at2"/>
<accession>A0A133KGR2</accession>
<name>A0A133KGR2_9FIRM</name>
<dbReference type="RefSeq" id="WP_004837009.1">
    <property type="nucleotide sequence ID" value="NZ_CAMPUE010000018.1"/>
</dbReference>
<dbReference type="Proteomes" id="UP000070383">
    <property type="component" value="Unassembled WGS sequence"/>
</dbReference>
<dbReference type="AlphaFoldDB" id="A0A133KGR2"/>
<gene>
    <name evidence="1" type="ORF">HMPREF3200_00636</name>
</gene>
<evidence type="ECO:0000313" key="1">
    <source>
        <dbReference type="EMBL" id="KWZ78624.1"/>
    </source>
</evidence>
<comment type="caution">
    <text evidence="1">The sequence shown here is derived from an EMBL/GenBank/DDBJ whole genome shotgun (WGS) entry which is preliminary data.</text>
</comment>
<keyword evidence="2" id="KW-1185">Reference proteome</keyword>